<evidence type="ECO:0000313" key="16">
    <source>
        <dbReference type="EMBL" id="SDX40710.1"/>
    </source>
</evidence>
<keyword evidence="9 13" id="KW-0694">RNA-binding</keyword>
<dbReference type="GO" id="GO:0005737">
    <property type="term" value="C:cytoplasm"/>
    <property type="evidence" value="ECO:0007669"/>
    <property type="project" value="UniProtKB-SubCell"/>
</dbReference>
<dbReference type="GO" id="GO:0004829">
    <property type="term" value="F:threonine-tRNA ligase activity"/>
    <property type="evidence" value="ECO:0007669"/>
    <property type="project" value="UniProtKB-UniRule"/>
</dbReference>
<keyword evidence="3 13" id="KW-0820">tRNA-binding</keyword>
<feature type="binding site" evidence="13">
    <location>
        <position position="386"/>
    </location>
    <ligand>
        <name>Zn(2+)</name>
        <dbReference type="ChEBI" id="CHEBI:29105"/>
        <note>catalytic</note>
    </ligand>
</feature>
<dbReference type="Gene3D" id="3.30.930.10">
    <property type="entry name" value="Bira Bifunctional Protein, Domain 2"/>
    <property type="match status" value="1"/>
</dbReference>
<keyword evidence="10 13" id="KW-0648">Protein biosynthesis</keyword>
<proteinExistence type="inferred from homology"/>
<dbReference type="Gene3D" id="3.10.20.30">
    <property type="match status" value="1"/>
</dbReference>
<dbReference type="Pfam" id="PF07973">
    <property type="entry name" value="tRNA_SAD"/>
    <property type="match status" value="1"/>
</dbReference>
<evidence type="ECO:0000256" key="5">
    <source>
        <dbReference type="ARBA" id="ARBA00022723"/>
    </source>
</evidence>
<dbReference type="GO" id="GO:0006435">
    <property type="term" value="P:threonyl-tRNA aminoacylation"/>
    <property type="evidence" value="ECO:0007669"/>
    <property type="project" value="UniProtKB-UniRule"/>
</dbReference>
<dbReference type="CDD" id="cd00771">
    <property type="entry name" value="ThrRS_core"/>
    <property type="match status" value="1"/>
</dbReference>
<dbReference type="InterPro" id="IPR004154">
    <property type="entry name" value="Anticodon-bd"/>
</dbReference>
<dbReference type="Gene3D" id="3.40.50.800">
    <property type="entry name" value="Anticodon-binding domain"/>
    <property type="match status" value="1"/>
</dbReference>
<evidence type="ECO:0000256" key="6">
    <source>
        <dbReference type="ARBA" id="ARBA00022741"/>
    </source>
</evidence>
<dbReference type="InterPro" id="IPR012947">
    <property type="entry name" value="tRNA_SAD"/>
</dbReference>
<dbReference type="GO" id="GO:0005524">
    <property type="term" value="F:ATP binding"/>
    <property type="evidence" value="ECO:0007669"/>
    <property type="project" value="UniProtKB-UniRule"/>
</dbReference>
<evidence type="ECO:0000256" key="1">
    <source>
        <dbReference type="ARBA" id="ARBA00008226"/>
    </source>
</evidence>
<evidence type="ECO:0000256" key="2">
    <source>
        <dbReference type="ARBA" id="ARBA00022490"/>
    </source>
</evidence>
<dbReference type="EMBL" id="FNNG01000010">
    <property type="protein sequence ID" value="SDX40710.1"/>
    <property type="molecule type" value="Genomic_DNA"/>
</dbReference>
<protein>
    <recommendedName>
        <fullName evidence="13">Threonine--tRNA ligase</fullName>
        <ecNumber evidence="13">6.1.1.3</ecNumber>
    </recommendedName>
    <alternativeName>
        <fullName evidence="13">Threonyl-tRNA synthetase</fullName>
        <shortName evidence="13">ThrRS</shortName>
    </alternativeName>
</protein>
<feature type="binding site" evidence="13">
    <location>
        <position position="511"/>
    </location>
    <ligand>
        <name>Zn(2+)</name>
        <dbReference type="ChEBI" id="CHEBI:29105"/>
        <note>catalytic</note>
    </ligand>
</feature>
<dbReference type="Proteomes" id="UP000198828">
    <property type="component" value="Unassembled WGS sequence"/>
</dbReference>
<dbReference type="InterPro" id="IPR047246">
    <property type="entry name" value="ThrRS_anticodon"/>
</dbReference>
<accession>A0A1H3BFD7</accession>
<dbReference type="SMART" id="SM00863">
    <property type="entry name" value="tRNA_SAD"/>
    <property type="match status" value="1"/>
</dbReference>
<evidence type="ECO:0000256" key="13">
    <source>
        <dbReference type="HAMAP-Rule" id="MF_00184"/>
    </source>
</evidence>
<dbReference type="OrthoDB" id="9802304at2"/>
<keyword evidence="7 13" id="KW-0862">Zinc</keyword>
<keyword evidence="4 13" id="KW-0436">Ligase</keyword>
<sequence length="636" mass="74274">MEKIKIILPDNSVREYYKGVTVLEIAKDISEGLARVALGAVVNGKTKGMQETIEEDSDFRLVKFEDKEGKEIFWHTSAHIMALAVKRLFPDVKFAIGPAIEDGFYYDFDTEHRFTPEDLEKIEEEMKRIVKENHTLERFVMPRDEAIKYFEERGEIYKVDLIENFPEDEEISFYKLGEFVDLCAGPHLLDTKRVKAIKLLSIAGAYWRGDEKNKMLQRIYGTTYEKKKDLEAYINRLEEAKKRDHRKLGKELDLFSIHEEGPGFPFFHPKGMVVRNILEEFWKEVHAKRGYGELKTPIILNESLWRQSGHWDHYKENMYFTEIDSGQYAIKPMNCPGSILIYKSKLYSYRDLPLRWGELGLVHRHELSGALHGLMRVRSFTQDDAHIYALPSQVKEEIMNIIDLADYIYSIFGFKYHVELSTRPENSMGTDEQWELATNSLKEALEEKGIDYILNEGDGAFYGPKIDYHLEDAIGRTWQCGTIQLDFQMPERFDLTYVDKDNEKKRPVMIHRTILGSIERFMGILIEHYAGKFPVWIAPVQAIILPISDKFNDYGYEIKKMMGEKGIRVEIDDRAEKIGYKIREARLQRIPYMLIIGEKEVEGRLVSVNKRDIGDIGQFKVEEFLSMILDEVENKK</sequence>
<dbReference type="SUPFAM" id="SSF55186">
    <property type="entry name" value="ThrRS/AlaRS common domain"/>
    <property type="match status" value="1"/>
</dbReference>
<organism evidence="16 17">
    <name type="scientific">Tepidimicrobium xylanilyticum</name>
    <dbReference type="NCBI Taxonomy" id="1123352"/>
    <lineage>
        <taxon>Bacteria</taxon>
        <taxon>Bacillati</taxon>
        <taxon>Bacillota</taxon>
        <taxon>Tissierellia</taxon>
        <taxon>Tissierellales</taxon>
        <taxon>Tepidimicrobiaceae</taxon>
        <taxon>Tepidimicrobium</taxon>
    </lineage>
</organism>
<evidence type="ECO:0000256" key="4">
    <source>
        <dbReference type="ARBA" id="ARBA00022598"/>
    </source>
</evidence>
<keyword evidence="11 13" id="KW-0030">Aminoacyl-tRNA synthetase</keyword>
<reference evidence="16 17" key="1">
    <citation type="submission" date="2016-10" db="EMBL/GenBank/DDBJ databases">
        <authorList>
            <person name="de Groot N.N."/>
        </authorList>
    </citation>
    <scope>NUCLEOTIDE SEQUENCE [LARGE SCALE GENOMIC DNA]</scope>
    <source>
        <strain evidence="16 17">DSM 23310</strain>
    </source>
</reference>
<dbReference type="InterPro" id="IPR036621">
    <property type="entry name" value="Anticodon-bd_dom_sf"/>
</dbReference>
<keyword evidence="17" id="KW-1185">Reference proteome</keyword>
<comment type="catalytic activity">
    <reaction evidence="12 13">
        <text>tRNA(Thr) + L-threonine + ATP = L-threonyl-tRNA(Thr) + AMP + diphosphate + H(+)</text>
        <dbReference type="Rhea" id="RHEA:24624"/>
        <dbReference type="Rhea" id="RHEA-COMP:9670"/>
        <dbReference type="Rhea" id="RHEA-COMP:9704"/>
        <dbReference type="ChEBI" id="CHEBI:15378"/>
        <dbReference type="ChEBI" id="CHEBI:30616"/>
        <dbReference type="ChEBI" id="CHEBI:33019"/>
        <dbReference type="ChEBI" id="CHEBI:57926"/>
        <dbReference type="ChEBI" id="CHEBI:78442"/>
        <dbReference type="ChEBI" id="CHEBI:78534"/>
        <dbReference type="ChEBI" id="CHEBI:456215"/>
        <dbReference type="EC" id="6.1.1.3"/>
    </reaction>
</comment>
<dbReference type="PRINTS" id="PR01047">
    <property type="entry name" value="TRNASYNTHTHR"/>
</dbReference>
<dbReference type="Pfam" id="PF00587">
    <property type="entry name" value="tRNA-synt_2b"/>
    <property type="match status" value="1"/>
</dbReference>
<dbReference type="NCBIfam" id="TIGR00418">
    <property type="entry name" value="thrS"/>
    <property type="match status" value="1"/>
</dbReference>
<dbReference type="InterPro" id="IPR002314">
    <property type="entry name" value="aa-tRNA-synt_IIb"/>
</dbReference>
<feature type="domain" description="TGS" evidence="15">
    <location>
        <begin position="1"/>
        <end position="63"/>
    </location>
</feature>
<dbReference type="InterPro" id="IPR018163">
    <property type="entry name" value="Thr/Ala-tRNA-synth_IIc_edit"/>
</dbReference>
<dbReference type="InterPro" id="IPR012676">
    <property type="entry name" value="TGS-like"/>
</dbReference>
<dbReference type="GO" id="GO:0000049">
    <property type="term" value="F:tRNA binding"/>
    <property type="evidence" value="ECO:0007669"/>
    <property type="project" value="UniProtKB-KW"/>
</dbReference>
<dbReference type="Pfam" id="PF02824">
    <property type="entry name" value="TGS"/>
    <property type="match status" value="1"/>
</dbReference>
<dbReference type="InterPro" id="IPR045864">
    <property type="entry name" value="aa-tRNA-synth_II/BPL/LPL"/>
</dbReference>
<feature type="binding site" evidence="13">
    <location>
        <position position="335"/>
    </location>
    <ligand>
        <name>Zn(2+)</name>
        <dbReference type="ChEBI" id="CHEBI:29105"/>
        <note>catalytic</note>
    </ligand>
</feature>
<dbReference type="RefSeq" id="WP_093753750.1">
    <property type="nucleotide sequence ID" value="NZ_FNNG01000010.1"/>
</dbReference>
<dbReference type="EC" id="6.1.1.3" evidence="13"/>
<dbReference type="AlphaFoldDB" id="A0A1H3BFD7"/>
<evidence type="ECO:0000259" key="15">
    <source>
        <dbReference type="PROSITE" id="PS51880"/>
    </source>
</evidence>
<dbReference type="FunFam" id="3.30.980.10:FF:000005">
    <property type="entry name" value="Threonyl-tRNA synthetase, mitochondrial"/>
    <property type="match status" value="1"/>
</dbReference>
<name>A0A1H3BFD7_9FIRM</name>
<dbReference type="SUPFAM" id="SSF81271">
    <property type="entry name" value="TGS-like"/>
    <property type="match status" value="1"/>
</dbReference>
<comment type="caution">
    <text evidence="13">Lacks conserved residue(s) required for the propagation of feature annotation.</text>
</comment>
<evidence type="ECO:0000256" key="10">
    <source>
        <dbReference type="ARBA" id="ARBA00022917"/>
    </source>
</evidence>
<dbReference type="InterPro" id="IPR002320">
    <property type="entry name" value="Thr-tRNA-ligase_IIa"/>
</dbReference>
<dbReference type="GO" id="GO:0140096">
    <property type="term" value="F:catalytic activity, acting on a protein"/>
    <property type="evidence" value="ECO:0007669"/>
    <property type="project" value="UniProtKB-ARBA"/>
</dbReference>
<dbReference type="CDD" id="cd01667">
    <property type="entry name" value="TGS_ThrRS"/>
    <property type="match status" value="1"/>
</dbReference>
<dbReference type="InterPro" id="IPR012675">
    <property type="entry name" value="Beta-grasp_dom_sf"/>
</dbReference>
<feature type="domain" description="Aminoacyl-transfer RNA synthetases class-II family profile" evidence="14">
    <location>
        <begin position="268"/>
        <end position="534"/>
    </location>
</feature>
<dbReference type="FunFam" id="3.30.54.20:FF:000002">
    <property type="entry name" value="Threonine--tRNA ligase"/>
    <property type="match status" value="1"/>
</dbReference>
<dbReference type="Gene3D" id="3.30.54.20">
    <property type="match status" value="1"/>
</dbReference>
<keyword evidence="2 13" id="KW-0963">Cytoplasm</keyword>
<dbReference type="GO" id="GO:0016740">
    <property type="term" value="F:transferase activity"/>
    <property type="evidence" value="ECO:0007669"/>
    <property type="project" value="UniProtKB-ARBA"/>
</dbReference>
<evidence type="ECO:0000256" key="7">
    <source>
        <dbReference type="ARBA" id="ARBA00022833"/>
    </source>
</evidence>
<dbReference type="FunFam" id="3.30.930.10:FF:000002">
    <property type="entry name" value="Threonine--tRNA ligase"/>
    <property type="match status" value="1"/>
</dbReference>
<evidence type="ECO:0000256" key="3">
    <source>
        <dbReference type="ARBA" id="ARBA00022555"/>
    </source>
</evidence>
<comment type="cofactor">
    <cofactor evidence="13">
        <name>Zn(2+)</name>
        <dbReference type="ChEBI" id="CHEBI:29105"/>
    </cofactor>
    <text evidence="13">Binds 1 zinc ion per subunit.</text>
</comment>
<dbReference type="PROSITE" id="PS51880">
    <property type="entry name" value="TGS"/>
    <property type="match status" value="1"/>
</dbReference>
<evidence type="ECO:0000313" key="17">
    <source>
        <dbReference type="Proteomes" id="UP000198828"/>
    </source>
</evidence>
<dbReference type="Gene3D" id="3.30.980.10">
    <property type="entry name" value="Threonyl-trna Synthetase, Chain A, domain 2"/>
    <property type="match status" value="1"/>
</dbReference>
<keyword evidence="6 13" id="KW-0547">Nucleotide-binding</keyword>
<evidence type="ECO:0000259" key="14">
    <source>
        <dbReference type="PROSITE" id="PS50862"/>
    </source>
</evidence>
<dbReference type="InterPro" id="IPR004095">
    <property type="entry name" value="TGS"/>
</dbReference>
<dbReference type="CDD" id="cd00860">
    <property type="entry name" value="ThrRS_anticodon"/>
    <property type="match status" value="1"/>
</dbReference>
<keyword evidence="5 13" id="KW-0479">Metal-binding</keyword>
<evidence type="ECO:0000256" key="12">
    <source>
        <dbReference type="ARBA" id="ARBA00049515"/>
    </source>
</evidence>
<dbReference type="Pfam" id="PF03129">
    <property type="entry name" value="HGTP_anticodon"/>
    <property type="match status" value="1"/>
</dbReference>
<dbReference type="PANTHER" id="PTHR11451:SF44">
    <property type="entry name" value="THREONINE--TRNA LIGASE, CHLOROPLASTIC_MITOCHONDRIAL 2"/>
    <property type="match status" value="1"/>
</dbReference>
<dbReference type="PANTHER" id="PTHR11451">
    <property type="entry name" value="THREONINE-TRNA LIGASE"/>
    <property type="match status" value="1"/>
</dbReference>
<dbReference type="HAMAP" id="MF_00184">
    <property type="entry name" value="Thr_tRNA_synth"/>
    <property type="match status" value="1"/>
</dbReference>
<gene>
    <name evidence="13" type="primary">thrS</name>
    <name evidence="16" type="ORF">SAMN05660923_02266</name>
</gene>
<comment type="subcellular location">
    <subcellularLocation>
        <location evidence="13">Cytoplasm</location>
    </subcellularLocation>
</comment>
<dbReference type="GO" id="GO:0046872">
    <property type="term" value="F:metal ion binding"/>
    <property type="evidence" value="ECO:0007669"/>
    <property type="project" value="UniProtKB-KW"/>
</dbReference>
<dbReference type="PROSITE" id="PS50862">
    <property type="entry name" value="AA_TRNA_LIGASE_II"/>
    <property type="match status" value="1"/>
</dbReference>
<dbReference type="InterPro" id="IPR033728">
    <property type="entry name" value="ThrRS_core"/>
</dbReference>
<evidence type="ECO:0000256" key="9">
    <source>
        <dbReference type="ARBA" id="ARBA00022884"/>
    </source>
</evidence>
<dbReference type="SUPFAM" id="SSF52954">
    <property type="entry name" value="Class II aaRS ABD-related"/>
    <property type="match status" value="1"/>
</dbReference>
<dbReference type="FunFam" id="3.40.50.800:FF:000001">
    <property type="entry name" value="Threonine--tRNA ligase"/>
    <property type="match status" value="1"/>
</dbReference>
<comment type="subunit">
    <text evidence="13">Homodimer.</text>
</comment>
<comment type="similarity">
    <text evidence="1 13">Belongs to the class-II aminoacyl-tRNA synthetase family.</text>
</comment>
<keyword evidence="8 13" id="KW-0067">ATP-binding</keyword>
<evidence type="ECO:0000256" key="8">
    <source>
        <dbReference type="ARBA" id="ARBA00022840"/>
    </source>
</evidence>
<dbReference type="SUPFAM" id="SSF55681">
    <property type="entry name" value="Class II aaRS and biotin synthetases"/>
    <property type="match status" value="1"/>
</dbReference>
<evidence type="ECO:0000256" key="11">
    <source>
        <dbReference type="ARBA" id="ARBA00023146"/>
    </source>
</evidence>
<dbReference type="InterPro" id="IPR006195">
    <property type="entry name" value="aa-tRNA-synth_II"/>
</dbReference>